<comment type="catalytic activity">
    <reaction evidence="7">
        <text>isochorismate + 2-oxoglutarate + H(+) = 5-enolpyruvoyl-6-hydroxy-2-succinyl-cyclohex-3-ene-1-carboxylate + CO2</text>
        <dbReference type="Rhea" id="RHEA:25593"/>
        <dbReference type="ChEBI" id="CHEBI:15378"/>
        <dbReference type="ChEBI" id="CHEBI:16526"/>
        <dbReference type="ChEBI" id="CHEBI:16810"/>
        <dbReference type="ChEBI" id="CHEBI:29780"/>
        <dbReference type="ChEBI" id="CHEBI:58818"/>
        <dbReference type="EC" id="2.2.1.9"/>
    </reaction>
</comment>
<keyword evidence="1 7" id="KW-0474">Menaquinone biosynthesis</keyword>
<comment type="caution">
    <text evidence="11">The sequence shown here is derived from an EMBL/GenBank/DDBJ whole genome shotgun (WGS) entry which is preliminary data.</text>
</comment>
<dbReference type="GO" id="GO:0000287">
    <property type="term" value="F:magnesium ion binding"/>
    <property type="evidence" value="ECO:0007669"/>
    <property type="project" value="UniProtKB-UniRule"/>
</dbReference>
<comment type="pathway">
    <text evidence="7">Quinol/quinone metabolism; menaquinone biosynthesis.</text>
</comment>
<dbReference type="InterPro" id="IPR029035">
    <property type="entry name" value="DHS-like_NAD/FAD-binding_dom"/>
</dbReference>
<keyword evidence="3 7" id="KW-0479">Metal-binding</keyword>
<evidence type="ECO:0000256" key="7">
    <source>
        <dbReference type="HAMAP-Rule" id="MF_01659"/>
    </source>
</evidence>
<comment type="cofactor">
    <cofactor evidence="7">
        <name>Mg(2+)</name>
        <dbReference type="ChEBI" id="CHEBI:18420"/>
    </cofactor>
    <cofactor evidence="7">
        <name>Mn(2+)</name>
        <dbReference type="ChEBI" id="CHEBI:29035"/>
    </cofactor>
</comment>
<dbReference type="PANTHER" id="PTHR42916">
    <property type="entry name" value="2-SUCCINYL-5-ENOLPYRUVYL-6-HYDROXY-3-CYCLOHEXENE-1-CARBOXYLATE SYNTHASE"/>
    <property type="match status" value="1"/>
</dbReference>
<gene>
    <name evidence="7" type="primary">menD</name>
    <name evidence="11" type="ORF">QY95_00410</name>
</gene>
<feature type="domain" description="Thiamine pyrophosphate enzyme TPP-binding" evidence="8">
    <location>
        <begin position="440"/>
        <end position="553"/>
    </location>
</feature>
<dbReference type="SUPFAM" id="SSF52518">
    <property type="entry name" value="Thiamin diphosphate-binding fold (THDP-binding)"/>
    <property type="match status" value="2"/>
</dbReference>
<evidence type="ECO:0000256" key="4">
    <source>
        <dbReference type="ARBA" id="ARBA00022842"/>
    </source>
</evidence>
<evidence type="ECO:0000313" key="11">
    <source>
        <dbReference type="EMBL" id="KKB42061.1"/>
    </source>
</evidence>
<keyword evidence="5 7" id="KW-0786">Thiamine pyrophosphate</keyword>
<evidence type="ECO:0000256" key="6">
    <source>
        <dbReference type="ARBA" id="ARBA00023211"/>
    </source>
</evidence>
<dbReference type="NCBIfam" id="TIGR00173">
    <property type="entry name" value="menD"/>
    <property type="match status" value="1"/>
</dbReference>
<evidence type="ECO:0000256" key="2">
    <source>
        <dbReference type="ARBA" id="ARBA00022679"/>
    </source>
</evidence>
<evidence type="ECO:0000259" key="9">
    <source>
        <dbReference type="Pfam" id="PF02776"/>
    </source>
</evidence>
<dbReference type="Pfam" id="PF02776">
    <property type="entry name" value="TPP_enzyme_N"/>
    <property type="match status" value="1"/>
</dbReference>
<dbReference type="UniPathway" id="UPA01057">
    <property type="reaction ID" value="UER00164"/>
</dbReference>
<reference evidence="11" key="1">
    <citation type="submission" date="2015-02" db="EMBL/GenBank/DDBJ databases">
        <title>Genome Assembly of Bacillaceae bacterium MTCC 8252.</title>
        <authorList>
            <person name="Verma A."/>
            <person name="Khatri I."/>
            <person name="Mual P."/>
            <person name="Subramanian S."/>
            <person name="Krishnamurthi S."/>
        </authorList>
    </citation>
    <scope>NUCLEOTIDE SEQUENCE [LARGE SCALE GENOMIC DNA]</scope>
    <source>
        <strain evidence="11">MTCC 8252</strain>
    </source>
</reference>
<keyword evidence="12" id="KW-1185">Reference proteome</keyword>
<comment type="cofactor">
    <cofactor evidence="7">
        <name>thiamine diphosphate</name>
        <dbReference type="ChEBI" id="CHEBI:58937"/>
    </cofactor>
    <text evidence="7">Binds 1 thiamine pyrophosphate per subunit.</text>
</comment>
<keyword evidence="6 7" id="KW-0464">Manganese</keyword>
<dbReference type="InterPro" id="IPR029061">
    <property type="entry name" value="THDP-binding"/>
</dbReference>
<keyword evidence="4 7" id="KW-0460">Magnesium</keyword>
<comment type="function">
    <text evidence="7">Catalyzes the thiamine diphosphate-dependent decarboxylation of 2-oxoglutarate and the subsequent addition of the resulting succinic semialdehyde-thiamine pyrophosphate anion to isochorismate to yield 2-succinyl-5-enolpyruvyl-6-hydroxy-3-cyclohexene-1-carboxylate (SEPHCHC).</text>
</comment>
<dbReference type="Gene3D" id="3.40.50.1220">
    <property type="entry name" value="TPP-binding domain"/>
    <property type="match status" value="1"/>
</dbReference>
<dbReference type="InterPro" id="IPR012001">
    <property type="entry name" value="Thiamin_PyroP_enz_TPP-bd_dom"/>
</dbReference>
<dbReference type="CDD" id="cd07037">
    <property type="entry name" value="TPP_PYR_MenD"/>
    <property type="match status" value="1"/>
</dbReference>
<name>A0A0F5I977_BACTR</name>
<dbReference type="PANTHER" id="PTHR42916:SF1">
    <property type="entry name" value="PROTEIN PHYLLO, CHLOROPLASTIC"/>
    <property type="match status" value="1"/>
</dbReference>
<evidence type="ECO:0000256" key="3">
    <source>
        <dbReference type="ARBA" id="ARBA00022723"/>
    </source>
</evidence>
<dbReference type="GO" id="GO:0030976">
    <property type="term" value="F:thiamine pyrophosphate binding"/>
    <property type="evidence" value="ECO:0007669"/>
    <property type="project" value="UniProtKB-UniRule"/>
</dbReference>
<dbReference type="InterPro" id="IPR011766">
    <property type="entry name" value="TPP_enzyme_TPP-bd"/>
</dbReference>
<dbReference type="AlphaFoldDB" id="A0A0F5I977"/>
<dbReference type="Proteomes" id="UP000031563">
    <property type="component" value="Unassembled WGS sequence"/>
</dbReference>
<comment type="pathway">
    <text evidence="7">Quinol/quinone metabolism; 1,4-dihydroxy-2-naphthoate biosynthesis; 1,4-dihydroxy-2-naphthoate from chorismate: step 2/7.</text>
</comment>
<dbReference type="CDD" id="cd02009">
    <property type="entry name" value="TPP_SHCHC_synthase"/>
    <property type="match status" value="1"/>
</dbReference>
<organism evidence="11 12">
    <name type="scientific">Bacillus thermotolerans</name>
    <name type="common">Quasibacillus thermotolerans</name>
    <dbReference type="NCBI Taxonomy" id="1221996"/>
    <lineage>
        <taxon>Bacteria</taxon>
        <taxon>Bacillati</taxon>
        <taxon>Bacillota</taxon>
        <taxon>Bacilli</taxon>
        <taxon>Bacillales</taxon>
        <taxon>Bacillaceae</taxon>
        <taxon>Bacillus</taxon>
    </lineage>
</organism>
<protein>
    <recommendedName>
        <fullName evidence="7">2-succinyl-5-enolpyruvyl-6-hydroxy-3-cyclohexene-1-carboxylate synthase</fullName>
        <shortName evidence="7">SEPHCHC synthase</shortName>
        <ecNumber evidence="7">2.2.1.9</ecNumber>
    </recommendedName>
    <alternativeName>
        <fullName evidence="7">Menaquinone biosynthesis protein MenD</fullName>
    </alternativeName>
</protein>
<evidence type="ECO:0000259" key="10">
    <source>
        <dbReference type="Pfam" id="PF16582"/>
    </source>
</evidence>
<sequence>MNNHQRDLTLYNAHFIDGLSKAGVESVVVSPGSRSTPMALLLAEHPDIEMYVQIDERSAAFFALGLAKASGKPVALLCTSGTAAANYLPAVAEAKISRVPLLVLTSDRPHELREVGAPQSIDQNQLYGTHVKWFVEMSPPESDEKLLNYARRTASRAVYISKQAPAGPVHMNFPFREPLLPDYDGLFERLDFEETPAVQLTIGSRVLSKNETEAWAKTLKDKEKGLIICGEHQSEGLERAVVDLAERLGYPLLADPLSGLRCNQFSSELVLDSYDAFLRSPSIKHQAAFDVVLRFGAMPVSKALTQYVSAHAASIHAVIDSGGGWRDPAGVATHMIAADERQFCEALVKALPERKETTPWARKWMQANQAAQSQMKSVDEYEELDEGKMFYEVLKRLPDQSSLFVGNSMPIRDLDSFFFKDERSIRLLGNRGANGIDGLVSSALGAAAASSRLYLIIGDLSLFHDLNGLLAAKLNGLSMTVIVMNNNGGGIFSYLPQSNEPKHFEKLFGTPADLDFAHAAKLYGAEYERVTDLASLERGMSRAAETDGLFIMEAVTDRTESVTAHRELWKKVSQEIEKLTAGDDFWK</sequence>
<dbReference type="GO" id="GO:0030145">
    <property type="term" value="F:manganese ion binding"/>
    <property type="evidence" value="ECO:0007669"/>
    <property type="project" value="UniProtKB-UniRule"/>
</dbReference>
<evidence type="ECO:0000256" key="1">
    <source>
        <dbReference type="ARBA" id="ARBA00022428"/>
    </source>
</evidence>
<evidence type="ECO:0000256" key="5">
    <source>
        <dbReference type="ARBA" id="ARBA00023052"/>
    </source>
</evidence>
<dbReference type="STRING" id="1221996.QY95_00410"/>
<dbReference type="HAMAP" id="MF_01659">
    <property type="entry name" value="MenD"/>
    <property type="match status" value="1"/>
</dbReference>
<dbReference type="GO" id="GO:0070204">
    <property type="term" value="F:2-succinyl-5-enolpyruvyl-6-hydroxy-3-cyclohexene-1-carboxylic-acid synthase activity"/>
    <property type="evidence" value="ECO:0007669"/>
    <property type="project" value="UniProtKB-UniRule"/>
</dbReference>
<proteinExistence type="inferred from homology"/>
<dbReference type="UniPathway" id="UPA00079"/>
<dbReference type="SUPFAM" id="SSF52467">
    <property type="entry name" value="DHS-like NAD/FAD-binding domain"/>
    <property type="match status" value="1"/>
</dbReference>
<dbReference type="EMBL" id="JWIR02000015">
    <property type="protein sequence ID" value="KKB42061.1"/>
    <property type="molecule type" value="Genomic_DNA"/>
</dbReference>
<feature type="domain" description="Menaquinone biosynthesis protein MenD middle" evidence="10">
    <location>
        <begin position="210"/>
        <end position="405"/>
    </location>
</feature>
<dbReference type="OrthoDB" id="9791859at2"/>
<evidence type="ECO:0000313" key="12">
    <source>
        <dbReference type="Proteomes" id="UP000031563"/>
    </source>
</evidence>
<dbReference type="RefSeq" id="WP_040037860.1">
    <property type="nucleotide sequence ID" value="NZ_JWIQ02000089.1"/>
</dbReference>
<feature type="domain" description="Thiamine pyrophosphate enzyme N-terminal TPP-binding" evidence="9">
    <location>
        <begin position="14"/>
        <end position="125"/>
    </location>
</feature>
<accession>A0A0F5I977</accession>
<dbReference type="InterPro" id="IPR004433">
    <property type="entry name" value="MenaQ_synth_MenD"/>
</dbReference>
<dbReference type="Pfam" id="PF02775">
    <property type="entry name" value="TPP_enzyme_C"/>
    <property type="match status" value="1"/>
</dbReference>
<comment type="similarity">
    <text evidence="7">Belongs to the TPP enzyme family. MenD subfamily.</text>
</comment>
<dbReference type="EC" id="2.2.1.9" evidence="7"/>
<dbReference type="Pfam" id="PF16582">
    <property type="entry name" value="TPP_enzyme_M_2"/>
    <property type="match status" value="1"/>
</dbReference>
<dbReference type="InterPro" id="IPR032264">
    <property type="entry name" value="MenD_middle"/>
</dbReference>
<comment type="subunit">
    <text evidence="7">Homodimer.</text>
</comment>
<dbReference type="GO" id="GO:0009234">
    <property type="term" value="P:menaquinone biosynthetic process"/>
    <property type="evidence" value="ECO:0007669"/>
    <property type="project" value="UniProtKB-UniRule"/>
</dbReference>
<dbReference type="PIRSF" id="PIRSF004983">
    <property type="entry name" value="MenD"/>
    <property type="match status" value="1"/>
</dbReference>
<dbReference type="Gene3D" id="3.40.50.970">
    <property type="match status" value="2"/>
</dbReference>
<keyword evidence="2 7" id="KW-0808">Transferase</keyword>
<evidence type="ECO:0000259" key="8">
    <source>
        <dbReference type="Pfam" id="PF02775"/>
    </source>
</evidence>